<dbReference type="SUPFAM" id="SSF54001">
    <property type="entry name" value="Cysteine proteinases"/>
    <property type="match status" value="1"/>
</dbReference>
<evidence type="ECO:0000313" key="5">
    <source>
        <dbReference type="Proteomes" id="UP000294641"/>
    </source>
</evidence>
<organism evidence="2 4">
    <name type="scientific">Kurthia zopfii</name>
    <dbReference type="NCBI Taxonomy" id="1650"/>
    <lineage>
        <taxon>Bacteria</taxon>
        <taxon>Bacillati</taxon>
        <taxon>Bacillota</taxon>
        <taxon>Bacilli</taxon>
        <taxon>Bacillales</taxon>
        <taxon>Caryophanaceae</taxon>
        <taxon>Kurthia</taxon>
    </lineage>
</organism>
<evidence type="ECO:0000313" key="3">
    <source>
        <dbReference type="EMBL" id="TDR42653.1"/>
    </source>
</evidence>
<reference evidence="2 4" key="1">
    <citation type="submission" date="2018-06" db="EMBL/GenBank/DDBJ databases">
        <authorList>
            <consortium name="Pathogen Informatics"/>
            <person name="Doyle S."/>
        </authorList>
    </citation>
    <scope>NUCLEOTIDE SEQUENCE [LARGE SCALE GENOMIC DNA]</scope>
    <source>
        <strain evidence="2 4">NCTC10597</strain>
    </source>
</reference>
<dbReference type="EMBL" id="SNZG01000003">
    <property type="protein sequence ID" value="TDR42653.1"/>
    <property type="molecule type" value="Genomic_DNA"/>
</dbReference>
<dbReference type="SMART" id="SM00460">
    <property type="entry name" value="TGc"/>
    <property type="match status" value="1"/>
</dbReference>
<gene>
    <name evidence="3" type="ORF">DFR61_10328</name>
    <name evidence="2" type="ORF">NCTC10597_02257</name>
</gene>
<comment type="caution">
    <text evidence="2">The sequence shown here is derived from an EMBL/GenBank/DDBJ whole genome shotgun (WGS) entry which is preliminary data.</text>
</comment>
<keyword evidence="2" id="KW-0645">Protease</keyword>
<accession>A0A8B4QCM1</accession>
<dbReference type="GO" id="GO:0005737">
    <property type="term" value="C:cytoplasm"/>
    <property type="evidence" value="ECO:0007669"/>
    <property type="project" value="TreeGrafter"/>
</dbReference>
<proteinExistence type="predicted"/>
<dbReference type="Proteomes" id="UP000294641">
    <property type="component" value="Unassembled WGS sequence"/>
</dbReference>
<sequence length="477" mass="55699">MTNYFESIEEFQNNGGLKLSTITAKQLLPAMVTHMKRGDRQFSLYLNGRLPKPLGELLQEAFQLLHLQLPFYTQHCARQESSYKNISKSKIKIDFVMKYRMSRDEQSWVIQEIQSILNQIIQPQMSDLQKIIAVHDYIVRNHQYEMNTTGSPFTVYTFMHEKQGVCMAYALLFEKMMSELQIPCLYVIGDADGESDLGHGWNMVQLNGEWYHIDSTWNDIGSKLKNHEIRYRYFLRSDDFMKQDHYWNSAHYPQCLSEVYKGLSNVYDVTYTAEKLYFPHPKSAFLVEMESDTRKKHILLKERVQFCTEFENEIYFSNVDQQWTLFKYNCESGKITQLDERKVTGIKKLLNKIAIQFNEGELIEYLIEVEPEAMPVIEAKTVELSGFGSSWFGTYKGKAEPIRFVCEDGMELLIQDAHKQLSVDILVTNQLEISITTDKKSLNAKKPVIIKFPKPIAEQFGMETIEIKKDTILESRE</sequence>
<dbReference type="InterPro" id="IPR052557">
    <property type="entry name" value="CAP/Cytokinesis_protein"/>
</dbReference>
<reference evidence="3 5" key="2">
    <citation type="submission" date="2019-03" db="EMBL/GenBank/DDBJ databases">
        <title>Genomic Encyclopedia of Type Strains, Phase IV (KMG-IV): sequencing the most valuable type-strain genomes for metagenomic binning, comparative biology and taxonomic classification.</title>
        <authorList>
            <person name="Goeker M."/>
        </authorList>
    </citation>
    <scope>NUCLEOTIDE SEQUENCE [LARGE SCALE GENOMIC DNA]</scope>
    <source>
        <strain evidence="3 5">DSM 20580</strain>
    </source>
</reference>
<evidence type="ECO:0000313" key="4">
    <source>
        <dbReference type="Proteomes" id="UP000254330"/>
    </source>
</evidence>
<dbReference type="EMBL" id="UGNP01000001">
    <property type="protein sequence ID" value="STX10510.1"/>
    <property type="molecule type" value="Genomic_DNA"/>
</dbReference>
<feature type="domain" description="Transglutaminase-like" evidence="1">
    <location>
        <begin position="158"/>
        <end position="217"/>
    </location>
</feature>
<dbReference type="Pfam" id="PF01841">
    <property type="entry name" value="Transglut_core"/>
    <property type="match status" value="1"/>
</dbReference>
<dbReference type="Proteomes" id="UP000254330">
    <property type="component" value="Unassembled WGS sequence"/>
</dbReference>
<keyword evidence="5" id="KW-1185">Reference proteome</keyword>
<dbReference type="PANTHER" id="PTHR46333">
    <property type="entry name" value="CYTOKINESIS PROTEIN 3"/>
    <property type="match status" value="1"/>
</dbReference>
<evidence type="ECO:0000313" key="2">
    <source>
        <dbReference type="EMBL" id="STX10510.1"/>
    </source>
</evidence>
<evidence type="ECO:0000259" key="1">
    <source>
        <dbReference type="SMART" id="SM00460"/>
    </source>
</evidence>
<dbReference type="GO" id="GO:0006508">
    <property type="term" value="P:proteolysis"/>
    <property type="evidence" value="ECO:0007669"/>
    <property type="project" value="UniProtKB-KW"/>
</dbReference>
<dbReference type="GO" id="GO:0008233">
    <property type="term" value="F:peptidase activity"/>
    <property type="evidence" value="ECO:0007669"/>
    <property type="project" value="UniProtKB-KW"/>
</dbReference>
<dbReference type="PANTHER" id="PTHR46333:SF2">
    <property type="entry name" value="CYTOKINESIS PROTEIN 3"/>
    <property type="match status" value="1"/>
</dbReference>
<dbReference type="InterPro" id="IPR038765">
    <property type="entry name" value="Papain-like_cys_pep_sf"/>
</dbReference>
<dbReference type="AlphaFoldDB" id="A0A8B4QCM1"/>
<dbReference type="RefSeq" id="WP_109348598.1">
    <property type="nucleotide sequence ID" value="NZ_BJUE01000022.1"/>
</dbReference>
<protein>
    <submittedName>
        <fullName evidence="3">Transglutaminase superfamily protein</fullName>
    </submittedName>
    <submittedName>
        <fullName evidence="2">Uncharacterized protein involved in cytokinesis, contains TGc (Transglutaminase/protease-like) domain</fullName>
    </submittedName>
</protein>
<keyword evidence="2" id="KW-0378">Hydrolase</keyword>
<dbReference type="InterPro" id="IPR002931">
    <property type="entry name" value="Transglutaminase-like"/>
</dbReference>
<dbReference type="Gene3D" id="3.10.620.30">
    <property type="match status" value="1"/>
</dbReference>
<name>A0A8B4QCM1_9BACL</name>
<dbReference type="OrthoDB" id="9788327at2"/>